<proteinExistence type="predicted"/>
<keyword evidence="2" id="KW-1185">Reference proteome</keyword>
<evidence type="ECO:0008006" key="3">
    <source>
        <dbReference type="Google" id="ProtNLM"/>
    </source>
</evidence>
<reference evidence="1" key="1">
    <citation type="submission" date="2020-11" db="EMBL/GenBank/DDBJ databases">
        <authorList>
            <consortium name="DOE Joint Genome Institute"/>
            <person name="Ahrendt S."/>
            <person name="Riley R."/>
            <person name="Andreopoulos W."/>
            <person name="Labutti K."/>
            <person name="Pangilinan J."/>
            <person name="Ruiz-Duenas F.J."/>
            <person name="Barrasa J.M."/>
            <person name="Sanchez-Garcia M."/>
            <person name="Camarero S."/>
            <person name="Miyauchi S."/>
            <person name="Serrano A."/>
            <person name="Linde D."/>
            <person name="Babiker R."/>
            <person name="Drula E."/>
            <person name="Ayuso-Fernandez I."/>
            <person name="Pacheco R."/>
            <person name="Padilla G."/>
            <person name="Ferreira P."/>
            <person name="Barriuso J."/>
            <person name="Kellner H."/>
            <person name="Castanera R."/>
            <person name="Alfaro M."/>
            <person name="Ramirez L."/>
            <person name="Pisabarro A.G."/>
            <person name="Kuo A."/>
            <person name="Tritt A."/>
            <person name="Lipzen A."/>
            <person name="He G."/>
            <person name="Yan M."/>
            <person name="Ng V."/>
            <person name="Cullen D."/>
            <person name="Martin F."/>
            <person name="Rosso M.-N."/>
            <person name="Henrissat B."/>
            <person name="Hibbett D."/>
            <person name="Martinez A.T."/>
            <person name="Grigoriev I.V."/>
        </authorList>
    </citation>
    <scope>NUCLEOTIDE SEQUENCE</scope>
    <source>
        <strain evidence="1">AH 40177</strain>
    </source>
</reference>
<evidence type="ECO:0000313" key="1">
    <source>
        <dbReference type="EMBL" id="KAF9061445.1"/>
    </source>
</evidence>
<gene>
    <name evidence="1" type="ORF">BDP27DRAFT_1338086</name>
</gene>
<dbReference type="Proteomes" id="UP000772434">
    <property type="component" value="Unassembled WGS sequence"/>
</dbReference>
<dbReference type="EMBL" id="JADNRY010000202">
    <property type="protein sequence ID" value="KAF9061445.1"/>
    <property type="molecule type" value="Genomic_DNA"/>
</dbReference>
<sequence>MHPDTHSDVLLRVMCSLPTFHSLYSTIQCSKAFYDTYRKHAKQIITAVATNCIGPAFSLALQVACHDNPPLTKVSMTKHSDPEVDTDFNLALKQARALADNAKIVTEWEDLFSVRQKDARFRTSQLSPTESWRFQKAVYRLMLYSRLFPIDNDAYNVITNFGVNDPSLDDERNARRDFLSECFSNELNQLQLVGDFMVEIVRWVDCVDGSDMKGVRDFVDIALSAGPAIILECFRTLGFEPLTEAINQLCPKTTPEYFEDIRRRPFLSGYLSDSITKVLYSRHPEGGSGIRVLSSQHLQHPCSQCGVPAFSPALWRVTTWDYLSLASSTLGSYLFPEASKHLKGSLGQNSVELERVTELLLETPFKEIYEDIFTKGLKLPAYKDRDDDYAVCYSCLSNFIKDHLHMWVIMKRKEANEQVANDCWYGYNCRTQVHKLSHAQQLNHLCEPRR</sequence>
<name>A0A9P5PG10_9AGAR</name>
<accession>A0A9P5PG10</accession>
<evidence type="ECO:0000313" key="2">
    <source>
        <dbReference type="Proteomes" id="UP000772434"/>
    </source>
</evidence>
<dbReference type="OrthoDB" id="2745518at2759"/>
<dbReference type="AlphaFoldDB" id="A0A9P5PG10"/>
<protein>
    <recommendedName>
        <fullName evidence="3">Aprataxin and PNK-like factor PBZ domain-containing protein</fullName>
    </recommendedName>
</protein>
<comment type="caution">
    <text evidence="1">The sequence shown here is derived from an EMBL/GenBank/DDBJ whole genome shotgun (WGS) entry which is preliminary data.</text>
</comment>
<organism evidence="1 2">
    <name type="scientific">Rhodocollybia butyracea</name>
    <dbReference type="NCBI Taxonomy" id="206335"/>
    <lineage>
        <taxon>Eukaryota</taxon>
        <taxon>Fungi</taxon>
        <taxon>Dikarya</taxon>
        <taxon>Basidiomycota</taxon>
        <taxon>Agaricomycotina</taxon>
        <taxon>Agaricomycetes</taxon>
        <taxon>Agaricomycetidae</taxon>
        <taxon>Agaricales</taxon>
        <taxon>Marasmiineae</taxon>
        <taxon>Omphalotaceae</taxon>
        <taxon>Rhodocollybia</taxon>
    </lineage>
</organism>